<dbReference type="Pfam" id="PF00854">
    <property type="entry name" value="PTR2"/>
    <property type="match status" value="1"/>
</dbReference>
<feature type="transmembrane region" description="Helical" evidence="7">
    <location>
        <begin position="485"/>
        <end position="505"/>
    </location>
</feature>
<feature type="transmembrane region" description="Helical" evidence="7">
    <location>
        <begin position="526"/>
        <end position="546"/>
    </location>
</feature>
<feature type="transmembrane region" description="Helical" evidence="7">
    <location>
        <begin position="364"/>
        <end position="382"/>
    </location>
</feature>
<feature type="transmembrane region" description="Helical" evidence="7">
    <location>
        <begin position="287"/>
        <end position="307"/>
    </location>
</feature>
<comment type="similarity">
    <text evidence="2">Belongs to the major facilitator superfamily. Proton-dependent oligopeptide transporter (POT/PTR) (TC 2.A.17) family.</text>
</comment>
<dbReference type="SUPFAM" id="SSF103473">
    <property type="entry name" value="MFS general substrate transporter"/>
    <property type="match status" value="1"/>
</dbReference>
<evidence type="ECO:0000256" key="7">
    <source>
        <dbReference type="SAM" id="Phobius"/>
    </source>
</evidence>
<dbReference type="EMBL" id="ML737567">
    <property type="protein sequence ID" value="KAE8370179.1"/>
    <property type="molecule type" value="Genomic_DNA"/>
</dbReference>
<feature type="region of interest" description="Disordered" evidence="6">
    <location>
        <begin position="1"/>
        <end position="43"/>
    </location>
</feature>
<dbReference type="PANTHER" id="PTHR11654">
    <property type="entry name" value="OLIGOPEPTIDE TRANSPORTER-RELATED"/>
    <property type="match status" value="1"/>
</dbReference>
<evidence type="ECO:0000313" key="8">
    <source>
        <dbReference type="EMBL" id="KAE8370179.1"/>
    </source>
</evidence>
<feature type="transmembrane region" description="Helical" evidence="7">
    <location>
        <begin position="146"/>
        <end position="169"/>
    </location>
</feature>
<feature type="transmembrane region" description="Helical" evidence="7">
    <location>
        <begin position="202"/>
        <end position="221"/>
    </location>
</feature>
<evidence type="ECO:0000256" key="6">
    <source>
        <dbReference type="SAM" id="MobiDB-lite"/>
    </source>
</evidence>
<reference evidence="8 9" key="1">
    <citation type="submission" date="2019-04" db="EMBL/GenBank/DDBJ databases">
        <title>Friends and foes A comparative genomics studyof 23 Aspergillus species from section Flavi.</title>
        <authorList>
            <consortium name="DOE Joint Genome Institute"/>
            <person name="Kjaerbolling I."/>
            <person name="Vesth T."/>
            <person name="Frisvad J.C."/>
            <person name="Nybo J.L."/>
            <person name="Theobald S."/>
            <person name="Kildgaard S."/>
            <person name="Isbrandt T."/>
            <person name="Kuo A."/>
            <person name="Sato A."/>
            <person name="Lyhne E.K."/>
            <person name="Kogle M.E."/>
            <person name="Wiebenga A."/>
            <person name="Kun R.S."/>
            <person name="Lubbers R.J."/>
            <person name="Makela M.R."/>
            <person name="Barry K."/>
            <person name="Chovatia M."/>
            <person name="Clum A."/>
            <person name="Daum C."/>
            <person name="Haridas S."/>
            <person name="He G."/>
            <person name="LaButti K."/>
            <person name="Lipzen A."/>
            <person name="Mondo S."/>
            <person name="Riley R."/>
            <person name="Salamov A."/>
            <person name="Simmons B.A."/>
            <person name="Magnuson J.K."/>
            <person name="Henrissat B."/>
            <person name="Mortensen U.H."/>
            <person name="Larsen T.O."/>
            <person name="Devries R.P."/>
            <person name="Grigoriev I.V."/>
            <person name="Machida M."/>
            <person name="Baker S.E."/>
            <person name="Andersen M.R."/>
        </authorList>
    </citation>
    <scope>NUCLEOTIDE SEQUENCE [LARGE SCALE GENOMIC DNA]</scope>
    <source>
        <strain evidence="8 9">CBS 763.97</strain>
    </source>
</reference>
<dbReference type="OrthoDB" id="8904098at2759"/>
<organism evidence="8 9">
    <name type="scientific">Aspergillus caelatus</name>
    <dbReference type="NCBI Taxonomy" id="61420"/>
    <lineage>
        <taxon>Eukaryota</taxon>
        <taxon>Fungi</taxon>
        <taxon>Dikarya</taxon>
        <taxon>Ascomycota</taxon>
        <taxon>Pezizomycotina</taxon>
        <taxon>Eurotiomycetes</taxon>
        <taxon>Eurotiomycetidae</taxon>
        <taxon>Eurotiales</taxon>
        <taxon>Aspergillaceae</taxon>
        <taxon>Aspergillus</taxon>
        <taxon>Aspergillus subgen. Circumdati</taxon>
    </lineage>
</organism>
<dbReference type="Gene3D" id="1.20.1250.20">
    <property type="entry name" value="MFS general substrate transporter like domains"/>
    <property type="match status" value="1"/>
</dbReference>
<evidence type="ECO:0000256" key="4">
    <source>
        <dbReference type="ARBA" id="ARBA00022989"/>
    </source>
</evidence>
<evidence type="ECO:0000256" key="5">
    <source>
        <dbReference type="ARBA" id="ARBA00023136"/>
    </source>
</evidence>
<dbReference type="InterPro" id="IPR036259">
    <property type="entry name" value="MFS_trans_sf"/>
</dbReference>
<evidence type="ECO:0000256" key="3">
    <source>
        <dbReference type="ARBA" id="ARBA00022692"/>
    </source>
</evidence>
<dbReference type="AlphaFoldDB" id="A0A5N7AMG4"/>
<keyword evidence="9" id="KW-1185">Reference proteome</keyword>
<dbReference type="Proteomes" id="UP000326268">
    <property type="component" value="Unassembled WGS sequence"/>
</dbReference>
<comment type="subcellular location">
    <subcellularLocation>
        <location evidence="1">Membrane</location>
        <topology evidence="1">Multi-pass membrane protein</topology>
    </subcellularLocation>
</comment>
<dbReference type="InterPro" id="IPR000109">
    <property type="entry name" value="POT_fam"/>
</dbReference>
<feature type="transmembrane region" description="Helical" evidence="7">
    <location>
        <begin position="176"/>
        <end position="196"/>
    </location>
</feature>
<feature type="transmembrane region" description="Helical" evidence="7">
    <location>
        <begin position="435"/>
        <end position="455"/>
    </location>
</feature>
<keyword evidence="3 7" id="KW-0812">Transmembrane</keyword>
<name>A0A5N7AMG4_9EURO</name>
<evidence type="ECO:0000256" key="1">
    <source>
        <dbReference type="ARBA" id="ARBA00004141"/>
    </source>
</evidence>
<feature type="transmembrane region" description="Helical" evidence="7">
    <location>
        <begin position="402"/>
        <end position="423"/>
    </location>
</feature>
<accession>A0A5N7AMG4</accession>
<evidence type="ECO:0000256" key="2">
    <source>
        <dbReference type="ARBA" id="ARBA00005982"/>
    </source>
</evidence>
<feature type="transmembrane region" description="Helical" evidence="7">
    <location>
        <begin position="255"/>
        <end position="275"/>
    </location>
</feature>
<keyword evidence="5 7" id="KW-0472">Membrane</keyword>
<feature type="transmembrane region" description="Helical" evidence="7">
    <location>
        <begin position="552"/>
        <end position="573"/>
    </location>
</feature>
<gene>
    <name evidence="8" type="ORF">BDV27DRAFT_140621</name>
</gene>
<dbReference type="GeneID" id="43654141"/>
<sequence>MAGPIPDVNGSAEIAAEPNSQSRLVMTPPGRDAGDDTDPGALISSLNIEKNSEVFPEKDVPTVVDATGSLADSDEDGRVATEDEVRDLLHVVDRIPVRLWVACIAGILERFVWYGATAPLQNYLQNATGGEVPGALGLHQATASNIVNALIIGSYIMPVPAAVIADSFLGRYKTMLYSAILEAIGASILFATSLPVAIHEGAALGGVIASCVLLAIGSGAFKTTVVPFIADQYDETEFRIQIGKKGERVVTSRELTITYIYNVFYWAINVVGFVADATPLLERYVGFWLAYLIPCCLMWLALIPVLLGRNYFGHNIMPQVVAALRCGVSGGFRMDAAKPEAQFAHGRVVPWTDSFIEDIKRSLLTCRVLLLFPIHWLCYNQTFNNLISQAGQMVTYGIPNDMMKIAGAISGIIVAPIIQKGLYSYLTKRKVEFRPIARMTVGFIILTLSMVYTAVVQKLIYQAGPCYEAPLACSDSHGSTVPNQISVFLQIPIYFGGALAEVFCLTTGTEYAYNHAPKSMKTLVQAMWLAMAGIGTCLALAFTPLTKDPHLVVMYAILAGLLGGATVLLWVLFRHLDKAKHDADEDWNGAPVFVCRIKAKFRRNEAMDISSDGSVHKADMRIAVHAHGAIYYRILSLDGLG</sequence>
<proteinExistence type="inferred from homology"/>
<protein>
    <submittedName>
        <fullName evidence="8">POT family-domain-containing protein</fullName>
    </submittedName>
</protein>
<dbReference type="RefSeq" id="XP_031933260.1">
    <property type="nucleotide sequence ID" value="XM_032069695.1"/>
</dbReference>
<keyword evidence="4 7" id="KW-1133">Transmembrane helix</keyword>
<dbReference type="GO" id="GO:0022857">
    <property type="term" value="F:transmembrane transporter activity"/>
    <property type="evidence" value="ECO:0007669"/>
    <property type="project" value="InterPro"/>
</dbReference>
<evidence type="ECO:0000313" key="9">
    <source>
        <dbReference type="Proteomes" id="UP000326268"/>
    </source>
</evidence>
<dbReference type="GO" id="GO:0016020">
    <property type="term" value="C:membrane"/>
    <property type="evidence" value="ECO:0007669"/>
    <property type="project" value="UniProtKB-SubCell"/>
</dbReference>